<dbReference type="PANTHER" id="PTHR28630">
    <property type="match status" value="1"/>
</dbReference>
<protein>
    <submittedName>
        <fullName evidence="1">Peroxiredoxin like 2C</fullName>
    </submittedName>
</protein>
<keyword evidence="2" id="KW-1185">Reference proteome</keyword>
<gene>
    <name evidence="1" type="primary">PRXL2C</name>
    <name evidence="1" type="synonym">prxl2c</name>
</gene>
<dbReference type="GeneTree" id="ENSGT00510000048363"/>
<organism evidence="1 2">
    <name type="scientific">Erpetoichthys calabaricus</name>
    <name type="common">Rope fish</name>
    <name type="synonym">Calamoichthys calabaricus</name>
    <dbReference type="NCBI Taxonomy" id="27687"/>
    <lineage>
        <taxon>Eukaryota</taxon>
        <taxon>Metazoa</taxon>
        <taxon>Chordata</taxon>
        <taxon>Craniata</taxon>
        <taxon>Vertebrata</taxon>
        <taxon>Euteleostomi</taxon>
        <taxon>Actinopterygii</taxon>
        <taxon>Polypteriformes</taxon>
        <taxon>Polypteridae</taxon>
        <taxon>Erpetoichthys</taxon>
    </lineage>
</organism>
<dbReference type="Ensembl" id="ENSECRT00000009282.1">
    <property type="protein sequence ID" value="ENSECRP00000009134.1"/>
    <property type="gene ID" value="ENSECRG00000006134.1"/>
</dbReference>
<dbReference type="CDD" id="cd02970">
    <property type="entry name" value="PRX_like2"/>
    <property type="match status" value="1"/>
</dbReference>
<proteinExistence type="predicted"/>
<name>A0A8C4RYI8_ERPCA</name>
<evidence type="ECO:0000313" key="2">
    <source>
        <dbReference type="Proteomes" id="UP000694620"/>
    </source>
</evidence>
<dbReference type="AlphaFoldDB" id="A0A8C4RYI8"/>
<reference evidence="1" key="3">
    <citation type="submission" date="2025-09" db="UniProtKB">
        <authorList>
            <consortium name="Ensembl"/>
        </authorList>
    </citation>
    <scope>IDENTIFICATION</scope>
</reference>
<dbReference type="InterPro" id="IPR032801">
    <property type="entry name" value="PXL2A/B/C"/>
</dbReference>
<accession>A0A8C4RYI8</accession>
<sequence>MAVNPPVTQQITRTSQERPNKSAEVDISALRDCIVFDRHGEKILFRSLYENKKAILIFVRHFLCYTCKEYVEDLAKIPKCFLSDADVRLIVIGQSSYQHIEAFRSITGYQHYIYVDPDKEIYKTLGMKKDETFTREGSQSPHVKSNGFSGSIKSIWRAMSSPAFDFQGDPKQQGGALILGPGDNIHFAHYDMNSLDHMPINELLQLAGVQTVDFKNNQIITV</sequence>
<dbReference type="PANTHER" id="PTHR28630:SF3">
    <property type="entry name" value="PEROXIREDOXIN-LIKE 2C"/>
    <property type="match status" value="1"/>
</dbReference>
<dbReference type="RefSeq" id="XP_028661157.1">
    <property type="nucleotide sequence ID" value="XM_028805324.2"/>
</dbReference>
<dbReference type="Gene3D" id="3.40.30.10">
    <property type="entry name" value="Glutaredoxin"/>
    <property type="match status" value="1"/>
</dbReference>
<dbReference type="InterPro" id="IPR036249">
    <property type="entry name" value="Thioredoxin-like_sf"/>
</dbReference>
<dbReference type="OrthoDB" id="40334at2759"/>
<dbReference type="Proteomes" id="UP000694620">
    <property type="component" value="Chromosome 7"/>
</dbReference>
<evidence type="ECO:0000313" key="1">
    <source>
        <dbReference type="Ensembl" id="ENSECRP00000009134.1"/>
    </source>
</evidence>
<dbReference type="SUPFAM" id="SSF52833">
    <property type="entry name" value="Thioredoxin-like"/>
    <property type="match status" value="1"/>
</dbReference>
<reference evidence="1" key="2">
    <citation type="submission" date="2025-08" db="UniProtKB">
        <authorList>
            <consortium name="Ensembl"/>
        </authorList>
    </citation>
    <scope>IDENTIFICATION</scope>
</reference>
<reference evidence="1" key="1">
    <citation type="submission" date="2021-06" db="EMBL/GenBank/DDBJ databases">
        <authorList>
            <consortium name="Wellcome Sanger Institute Data Sharing"/>
        </authorList>
    </citation>
    <scope>NUCLEOTIDE SEQUENCE [LARGE SCALE GENOMIC DNA]</scope>
</reference>
<dbReference type="Pfam" id="PF13911">
    <property type="entry name" value="AhpC-TSA_2"/>
    <property type="match status" value="1"/>
</dbReference>
<dbReference type="GeneID" id="114654656"/>